<keyword evidence="6" id="KW-0443">Lipid metabolism</keyword>
<keyword evidence="4" id="KW-0547">Nucleotide-binding</keyword>
<dbReference type="InterPro" id="IPR014721">
    <property type="entry name" value="Ribsml_uS5_D2-typ_fold_subgr"/>
</dbReference>
<dbReference type="PANTHER" id="PTHR10977:SF3">
    <property type="entry name" value="DIPHOSPHOMEVALONATE DECARBOXYLASE"/>
    <property type="match status" value="1"/>
</dbReference>
<evidence type="ECO:0000256" key="2">
    <source>
        <dbReference type="ARBA" id="ARBA00012296"/>
    </source>
</evidence>
<protein>
    <recommendedName>
        <fullName evidence="2">diphosphomevalonate decarboxylase</fullName>
        <ecNumber evidence="2">4.1.1.33</ecNumber>
    </recommendedName>
</protein>
<evidence type="ECO:0000259" key="8">
    <source>
        <dbReference type="Pfam" id="PF18376"/>
    </source>
</evidence>
<gene>
    <name evidence="10" type="primary">mvaD</name>
    <name evidence="10" type="ORF">KC717_04510</name>
</gene>
<dbReference type="PIRSF" id="PIRSF015950">
    <property type="entry name" value="Mev_P_decrbx"/>
    <property type="match status" value="1"/>
</dbReference>
<feature type="domain" description="Mvd1 C-terminal" evidence="8">
    <location>
        <begin position="187"/>
        <end position="314"/>
    </location>
</feature>
<evidence type="ECO:0000256" key="3">
    <source>
        <dbReference type="ARBA" id="ARBA00022516"/>
    </source>
</evidence>
<dbReference type="InterPro" id="IPR029765">
    <property type="entry name" value="Mev_diP_decarb"/>
</dbReference>
<evidence type="ECO:0000256" key="4">
    <source>
        <dbReference type="ARBA" id="ARBA00022741"/>
    </source>
</evidence>
<dbReference type="InterPro" id="IPR036554">
    <property type="entry name" value="GHMP_kinase_C_sf"/>
</dbReference>
<organism evidence="10 11">
    <name type="scientific">Candidatus Dojkabacteria bacterium</name>
    <dbReference type="NCBI Taxonomy" id="2099670"/>
    <lineage>
        <taxon>Bacteria</taxon>
        <taxon>Candidatus Dojkabacteria</taxon>
    </lineage>
</organism>
<dbReference type="EC" id="4.1.1.33" evidence="2"/>
<dbReference type="SUPFAM" id="SSF55060">
    <property type="entry name" value="GHMP Kinase, C-terminal domain"/>
    <property type="match status" value="1"/>
</dbReference>
<dbReference type="PANTHER" id="PTHR10977">
    <property type="entry name" value="DIPHOSPHOMEVALONATE DECARBOXYLASE"/>
    <property type="match status" value="1"/>
</dbReference>
<dbReference type="Gene3D" id="3.30.230.10">
    <property type="match status" value="1"/>
</dbReference>
<evidence type="ECO:0000313" key="11">
    <source>
        <dbReference type="Proteomes" id="UP000754563"/>
    </source>
</evidence>
<keyword evidence="5" id="KW-0067">ATP-binding</keyword>
<dbReference type="Pfam" id="PF22700">
    <property type="entry name" value="MVD-like_N"/>
    <property type="match status" value="1"/>
</dbReference>
<evidence type="ECO:0000259" key="9">
    <source>
        <dbReference type="Pfam" id="PF22700"/>
    </source>
</evidence>
<sequence>MKVTVQSPANIGLIKYWGKANNELFIPANTSISMTMSGCVTKTTVEVAPDLKEDSVEVKFFGDQYKVLGKSSIKERLIYDQIERIRSMAESSNCVRIMSENNFPADAGIASSASSFSAITAGLLIAYGLNEIYENKTELSKYIRLCGSGSAVRSVYGGFVAFQKGEGHEDSIAIQLANEDHWDLVDIVAVVDSEKKKVSSSRGHDLAASSPFYSVRMKEIEKRIVGLKEAIQDKDFESFGEIIETDHISMHCVTMTSKPPIFYWGPGTMRIIKDLQEWRENEGLLAYSTIDAGANVHVICQKRDAEEVQKRLEANEFVKWTIYNEVCEGVKQINKHLF</sequence>
<evidence type="ECO:0000313" key="10">
    <source>
        <dbReference type="EMBL" id="MCA9385881.1"/>
    </source>
</evidence>
<dbReference type="GO" id="GO:0005524">
    <property type="term" value="F:ATP binding"/>
    <property type="evidence" value="ECO:0007669"/>
    <property type="project" value="UniProtKB-KW"/>
</dbReference>
<evidence type="ECO:0000256" key="5">
    <source>
        <dbReference type="ARBA" id="ARBA00022840"/>
    </source>
</evidence>
<dbReference type="InterPro" id="IPR020568">
    <property type="entry name" value="Ribosomal_Su5_D2-typ_SF"/>
</dbReference>
<dbReference type="AlphaFoldDB" id="A0A955L9A2"/>
<dbReference type="SUPFAM" id="SSF54211">
    <property type="entry name" value="Ribosomal protein S5 domain 2-like"/>
    <property type="match status" value="1"/>
</dbReference>
<feature type="domain" description="Diphosphomevalonate decarboxylase-like N-terminal" evidence="9">
    <location>
        <begin position="8"/>
        <end position="173"/>
    </location>
</feature>
<dbReference type="Proteomes" id="UP000754563">
    <property type="component" value="Unassembled WGS sequence"/>
</dbReference>
<evidence type="ECO:0000256" key="1">
    <source>
        <dbReference type="ARBA" id="ARBA00008831"/>
    </source>
</evidence>
<dbReference type="InterPro" id="IPR005935">
    <property type="entry name" value="Mev_decarb"/>
</dbReference>
<dbReference type="Gene3D" id="3.30.70.890">
    <property type="entry name" value="GHMP kinase, C-terminal domain"/>
    <property type="match status" value="1"/>
</dbReference>
<dbReference type="InterPro" id="IPR053859">
    <property type="entry name" value="MVD-like_N"/>
</dbReference>
<comment type="similarity">
    <text evidence="1">Belongs to the diphosphomevalonate decarboxylase family.</text>
</comment>
<keyword evidence="7 10" id="KW-0456">Lyase</keyword>
<name>A0A955L9A2_9BACT</name>
<comment type="caution">
    <text evidence="10">The sequence shown here is derived from an EMBL/GenBank/DDBJ whole genome shotgun (WGS) entry which is preliminary data.</text>
</comment>
<dbReference type="GO" id="GO:0005829">
    <property type="term" value="C:cytosol"/>
    <property type="evidence" value="ECO:0007669"/>
    <property type="project" value="InterPro"/>
</dbReference>
<evidence type="ECO:0000256" key="6">
    <source>
        <dbReference type="ARBA" id="ARBA00023098"/>
    </source>
</evidence>
<dbReference type="Pfam" id="PF18376">
    <property type="entry name" value="MDD_C"/>
    <property type="match status" value="1"/>
</dbReference>
<dbReference type="GO" id="GO:0004163">
    <property type="term" value="F:diphosphomevalonate decarboxylase activity"/>
    <property type="evidence" value="ECO:0007669"/>
    <property type="project" value="UniProtKB-EC"/>
</dbReference>
<evidence type="ECO:0000256" key="7">
    <source>
        <dbReference type="ARBA" id="ARBA00023239"/>
    </source>
</evidence>
<accession>A0A955L9A2</accession>
<dbReference type="EMBL" id="JAGQLH010000052">
    <property type="protein sequence ID" value="MCA9385881.1"/>
    <property type="molecule type" value="Genomic_DNA"/>
</dbReference>
<dbReference type="InterPro" id="IPR041431">
    <property type="entry name" value="Mvd1_C"/>
</dbReference>
<proteinExistence type="inferred from homology"/>
<reference evidence="10" key="1">
    <citation type="submission" date="2020-04" db="EMBL/GenBank/DDBJ databases">
        <authorList>
            <person name="Zhang T."/>
        </authorList>
    </citation>
    <scope>NUCLEOTIDE SEQUENCE</scope>
    <source>
        <strain evidence="10">HKST-UBA11</strain>
    </source>
</reference>
<reference evidence="10" key="2">
    <citation type="journal article" date="2021" name="Microbiome">
        <title>Successional dynamics and alternative stable states in a saline activated sludge microbial community over 9 years.</title>
        <authorList>
            <person name="Wang Y."/>
            <person name="Ye J."/>
            <person name="Ju F."/>
            <person name="Liu L."/>
            <person name="Boyd J.A."/>
            <person name="Deng Y."/>
            <person name="Parks D.H."/>
            <person name="Jiang X."/>
            <person name="Yin X."/>
            <person name="Woodcroft B.J."/>
            <person name="Tyson G.W."/>
            <person name="Hugenholtz P."/>
            <person name="Polz M.F."/>
            <person name="Zhang T."/>
        </authorList>
    </citation>
    <scope>NUCLEOTIDE SEQUENCE</scope>
    <source>
        <strain evidence="10">HKST-UBA11</strain>
    </source>
</reference>
<dbReference type="NCBIfam" id="TIGR01240">
    <property type="entry name" value="mevDPdecarb"/>
    <property type="match status" value="1"/>
</dbReference>
<dbReference type="GO" id="GO:0019287">
    <property type="term" value="P:isopentenyl diphosphate biosynthetic process, mevalonate pathway"/>
    <property type="evidence" value="ECO:0007669"/>
    <property type="project" value="InterPro"/>
</dbReference>
<keyword evidence="3" id="KW-0444">Lipid biosynthesis</keyword>